<dbReference type="GO" id="GO:0003677">
    <property type="term" value="F:DNA binding"/>
    <property type="evidence" value="ECO:0007669"/>
    <property type="project" value="InterPro"/>
</dbReference>
<sequence>MTASGFFMKRATEIALGEIFPTKNTLENCQAFYLLSIAQQGNGLKDESHTSMGLALRIASAIKLHLEQTYAYETSNPAPDAIILRESARRTLWMLHSQDQLHSCSSSPISLAASDIDALLPCDEEDFANGQEPPSRAALEGTPRAIKDPSLVNDPNRSLFGTLIQAHGFWGIVTRDAVNYTPYSYPWDPESKFVKVSTKLDQ</sequence>
<dbReference type="Pfam" id="PF04082">
    <property type="entry name" value="Fungal_trans"/>
    <property type="match status" value="1"/>
</dbReference>
<dbReference type="GO" id="GO:0006351">
    <property type="term" value="P:DNA-templated transcription"/>
    <property type="evidence" value="ECO:0007669"/>
    <property type="project" value="InterPro"/>
</dbReference>
<dbReference type="OrthoDB" id="2399539at2759"/>
<dbReference type="GO" id="GO:0005634">
    <property type="term" value="C:nucleus"/>
    <property type="evidence" value="ECO:0007669"/>
    <property type="project" value="UniProtKB-SubCell"/>
</dbReference>
<evidence type="ECO:0000256" key="2">
    <source>
        <dbReference type="ARBA" id="ARBA00022723"/>
    </source>
</evidence>
<evidence type="ECO:0000313" key="8">
    <source>
        <dbReference type="Proteomes" id="UP000236664"/>
    </source>
</evidence>
<keyword evidence="3" id="KW-0805">Transcription regulation</keyword>
<dbReference type="PANTHER" id="PTHR47338:SF5">
    <property type="entry name" value="ZN(II)2CYS6 TRANSCRIPTION FACTOR (EUROFUNG)"/>
    <property type="match status" value="1"/>
</dbReference>
<dbReference type="InterPro" id="IPR050815">
    <property type="entry name" value="TF_fung"/>
</dbReference>
<evidence type="ECO:0000313" key="7">
    <source>
        <dbReference type="EMBL" id="PNP85661.1"/>
    </source>
</evidence>
<comment type="subcellular location">
    <subcellularLocation>
        <location evidence="1">Nucleus</location>
    </subcellularLocation>
</comment>
<evidence type="ECO:0000256" key="1">
    <source>
        <dbReference type="ARBA" id="ARBA00004123"/>
    </source>
</evidence>
<dbReference type="GO" id="GO:0008270">
    <property type="term" value="F:zinc ion binding"/>
    <property type="evidence" value="ECO:0007669"/>
    <property type="project" value="InterPro"/>
</dbReference>
<keyword evidence="8" id="KW-1185">Reference proteome</keyword>
<evidence type="ECO:0000256" key="4">
    <source>
        <dbReference type="ARBA" id="ARBA00023163"/>
    </source>
</evidence>
<dbReference type="Proteomes" id="UP000236664">
    <property type="component" value="Unassembled WGS sequence"/>
</dbReference>
<dbReference type="InterPro" id="IPR007219">
    <property type="entry name" value="XnlR_reg_dom"/>
</dbReference>
<gene>
    <name evidence="7" type="ORF">FNYG_00717</name>
</gene>
<evidence type="ECO:0000256" key="5">
    <source>
        <dbReference type="ARBA" id="ARBA00023242"/>
    </source>
</evidence>
<dbReference type="AlphaFoldDB" id="A0A2K0WTP8"/>
<evidence type="ECO:0000259" key="6">
    <source>
        <dbReference type="SMART" id="SM00906"/>
    </source>
</evidence>
<feature type="domain" description="Xylanolytic transcriptional activator regulatory" evidence="6">
    <location>
        <begin position="48"/>
        <end position="127"/>
    </location>
</feature>
<reference evidence="7 8" key="1">
    <citation type="submission" date="2017-06" db="EMBL/GenBank/DDBJ databases">
        <title>Genome of Fusarium nygamai isolate CS10214.</title>
        <authorList>
            <person name="Gardiner D.M."/>
            <person name="Obanor F."/>
            <person name="Kazan K."/>
        </authorList>
    </citation>
    <scope>NUCLEOTIDE SEQUENCE [LARGE SCALE GENOMIC DNA]</scope>
    <source>
        <strain evidence="7 8">CS10214</strain>
    </source>
</reference>
<name>A0A2K0WTP8_GIBNY</name>
<dbReference type="GO" id="GO:0000981">
    <property type="term" value="F:DNA-binding transcription factor activity, RNA polymerase II-specific"/>
    <property type="evidence" value="ECO:0007669"/>
    <property type="project" value="InterPro"/>
</dbReference>
<proteinExistence type="predicted"/>
<dbReference type="PANTHER" id="PTHR47338">
    <property type="entry name" value="ZN(II)2CYS6 TRANSCRIPTION FACTOR (EUROFUNG)-RELATED"/>
    <property type="match status" value="1"/>
</dbReference>
<comment type="caution">
    <text evidence="7">The sequence shown here is derived from an EMBL/GenBank/DDBJ whole genome shotgun (WGS) entry which is preliminary data.</text>
</comment>
<dbReference type="SMART" id="SM00906">
    <property type="entry name" value="Fungal_trans"/>
    <property type="match status" value="1"/>
</dbReference>
<evidence type="ECO:0000256" key="3">
    <source>
        <dbReference type="ARBA" id="ARBA00023015"/>
    </source>
</evidence>
<organism evidence="7 8">
    <name type="scientific">Gibberella nygamai</name>
    <name type="common">Bean root rot disease fungus</name>
    <name type="synonym">Fusarium nygamai</name>
    <dbReference type="NCBI Taxonomy" id="42673"/>
    <lineage>
        <taxon>Eukaryota</taxon>
        <taxon>Fungi</taxon>
        <taxon>Dikarya</taxon>
        <taxon>Ascomycota</taxon>
        <taxon>Pezizomycotina</taxon>
        <taxon>Sordariomycetes</taxon>
        <taxon>Hypocreomycetidae</taxon>
        <taxon>Hypocreales</taxon>
        <taxon>Nectriaceae</taxon>
        <taxon>Fusarium</taxon>
        <taxon>Fusarium fujikuroi species complex</taxon>
    </lineage>
</organism>
<protein>
    <recommendedName>
        <fullName evidence="6">Xylanolytic transcriptional activator regulatory domain-containing protein</fullName>
    </recommendedName>
</protein>
<dbReference type="CDD" id="cd12148">
    <property type="entry name" value="fungal_TF_MHR"/>
    <property type="match status" value="1"/>
</dbReference>
<accession>A0A2K0WTP8</accession>
<dbReference type="STRING" id="42673.A0A2K0WTP8"/>
<keyword evidence="5" id="KW-0539">Nucleus</keyword>
<keyword evidence="4" id="KW-0804">Transcription</keyword>
<keyword evidence="2" id="KW-0479">Metal-binding</keyword>
<dbReference type="EMBL" id="MTQA01000018">
    <property type="protein sequence ID" value="PNP85661.1"/>
    <property type="molecule type" value="Genomic_DNA"/>
</dbReference>